<gene>
    <name evidence="2" type="ORF">Hypma_014259</name>
</gene>
<keyword evidence="3" id="KW-1185">Reference proteome</keyword>
<dbReference type="Proteomes" id="UP000076154">
    <property type="component" value="Unassembled WGS sequence"/>
</dbReference>
<evidence type="ECO:0000313" key="2">
    <source>
        <dbReference type="EMBL" id="RDB19103.1"/>
    </source>
</evidence>
<accession>A0A369JHB9</accession>
<dbReference type="InParanoid" id="A0A369JHB9"/>
<proteinExistence type="predicted"/>
<dbReference type="AlphaFoldDB" id="A0A369JHB9"/>
<evidence type="ECO:0000313" key="3">
    <source>
        <dbReference type="Proteomes" id="UP000076154"/>
    </source>
</evidence>
<feature type="region of interest" description="Disordered" evidence="1">
    <location>
        <begin position="69"/>
        <end position="95"/>
    </location>
</feature>
<reference evidence="2" key="1">
    <citation type="submission" date="2018-04" db="EMBL/GenBank/DDBJ databases">
        <title>Whole genome sequencing of Hypsizygus marmoreus.</title>
        <authorList>
            <person name="Choi I.-G."/>
            <person name="Min B."/>
            <person name="Kim J.-G."/>
            <person name="Kim S."/>
            <person name="Oh Y.-L."/>
            <person name="Kong W.-S."/>
            <person name="Park H."/>
            <person name="Jeong J."/>
            <person name="Song E.-S."/>
        </authorList>
    </citation>
    <scope>NUCLEOTIDE SEQUENCE [LARGE SCALE GENOMIC DNA]</scope>
    <source>
        <strain evidence="2">51987-8</strain>
    </source>
</reference>
<sequence>MTAYKVVDGFLKLNVLDIPTNLNRYGNRVSFGKNEVENASGLLPIHGPPIPTLVACPKILTWQRNSTEYGTEEDVTVSRPGATSMVERAPDPRGF</sequence>
<organism evidence="2 3">
    <name type="scientific">Hypsizygus marmoreus</name>
    <name type="common">White beech mushroom</name>
    <name type="synonym">Agaricus marmoreus</name>
    <dbReference type="NCBI Taxonomy" id="39966"/>
    <lineage>
        <taxon>Eukaryota</taxon>
        <taxon>Fungi</taxon>
        <taxon>Dikarya</taxon>
        <taxon>Basidiomycota</taxon>
        <taxon>Agaricomycotina</taxon>
        <taxon>Agaricomycetes</taxon>
        <taxon>Agaricomycetidae</taxon>
        <taxon>Agaricales</taxon>
        <taxon>Tricholomatineae</taxon>
        <taxon>Lyophyllaceae</taxon>
        <taxon>Hypsizygus</taxon>
    </lineage>
</organism>
<name>A0A369JHB9_HYPMA</name>
<evidence type="ECO:0000256" key="1">
    <source>
        <dbReference type="SAM" id="MobiDB-lite"/>
    </source>
</evidence>
<protein>
    <submittedName>
        <fullName evidence="2">Uncharacterized protein</fullName>
    </submittedName>
</protein>
<dbReference type="EMBL" id="LUEZ02000084">
    <property type="protein sequence ID" value="RDB19103.1"/>
    <property type="molecule type" value="Genomic_DNA"/>
</dbReference>
<comment type="caution">
    <text evidence="2">The sequence shown here is derived from an EMBL/GenBank/DDBJ whole genome shotgun (WGS) entry which is preliminary data.</text>
</comment>